<sequence length="321" mass="35635">MNSAVNYKAAYERQKKARAKAEDILETKSRELYDKNQSLVEAYNNLKAHKAQLVHKEKLASIGQLSAGVAHEINNPLAFVKSNLNSLGRYTANFKLMLECYEQAFAQLSEQQLPPGLNSHIEQMRSELDMAHLLEDLDDLMSESLSGITRIEDIVKGLKSFARPPSDQSEPFNINDCIKNTIKLVWNEIKYKAKLDVSLSEVPDTVGYPGEISQVVLNLLVNATHAIDDTGTITVTTSCNDNLIELRVSDNGCGISEHHLSKIFDPFFTTKDSDSGTGLGLSIAHAIIKKHRGNIDVTTQTDQGTTFTICLPILDRPLQHQ</sequence>
<organism evidence="5 6">
    <name type="scientific">Ferrimonas lipolytica</name>
    <dbReference type="NCBI Taxonomy" id="2724191"/>
    <lineage>
        <taxon>Bacteria</taxon>
        <taxon>Pseudomonadati</taxon>
        <taxon>Pseudomonadota</taxon>
        <taxon>Gammaproteobacteria</taxon>
        <taxon>Alteromonadales</taxon>
        <taxon>Ferrimonadaceae</taxon>
        <taxon>Ferrimonas</taxon>
    </lineage>
</organism>
<evidence type="ECO:0000256" key="3">
    <source>
        <dbReference type="ARBA" id="ARBA00022553"/>
    </source>
</evidence>
<keyword evidence="3" id="KW-0597">Phosphoprotein</keyword>
<dbReference type="PROSITE" id="PS50109">
    <property type="entry name" value="HIS_KIN"/>
    <property type="match status" value="1"/>
</dbReference>
<dbReference type="SUPFAM" id="SSF55874">
    <property type="entry name" value="ATPase domain of HSP90 chaperone/DNA topoisomerase II/histidine kinase"/>
    <property type="match status" value="1"/>
</dbReference>
<dbReference type="EC" id="2.7.13.3" evidence="2"/>
<dbReference type="InterPro" id="IPR003594">
    <property type="entry name" value="HATPase_dom"/>
</dbReference>
<reference evidence="5 6" key="1">
    <citation type="submission" date="2020-04" db="EMBL/GenBank/DDBJ databases">
        <title>Ferrimonas sp. S7 isolated from sea water.</title>
        <authorList>
            <person name="Bae S.S."/>
            <person name="Baek K."/>
        </authorList>
    </citation>
    <scope>NUCLEOTIDE SEQUENCE [LARGE SCALE GENOMIC DNA]</scope>
    <source>
        <strain evidence="5 6">S7</strain>
    </source>
</reference>
<accession>A0A6H1UB97</accession>
<dbReference type="AlphaFoldDB" id="A0A6H1UB97"/>
<dbReference type="Gene3D" id="1.10.287.130">
    <property type="match status" value="1"/>
</dbReference>
<dbReference type="PRINTS" id="PR00344">
    <property type="entry name" value="BCTRLSENSOR"/>
</dbReference>
<keyword evidence="6" id="KW-1185">Reference proteome</keyword>
<evidence type="ECO:0000313" key="5">
    <source>
        <dbReference type="EMBL" id="QIZ76357.1"/>
    </source>
</evidence>
<dbReference type="CDD" id="cd00082">
    <property type="entry name" value="HisKA"/>
    <property type="match status" value="1"/>
</dbReference>
<dbReference type="InterPro" id="IPR004358">
    <property type="entry name" value="Sig_transdc_His_kin-like_C"/>
</dbReference>
<dbReference type="SMART" id="SM00387">
    <property type="entry name" value="HATPase_c"/>
    <property type="match status" value="1"/>
</dbReference>
<dbReference type="InterPro" id="IPR005467">
    <property type="entry name" value="His_kinase_dom"/>
</dbReference>
<dbReference type="RefSeq" id="WP_168659618.1">
    <property type="nucleotide sequence ID" value="NZ_CP051180.1"/>
</dbReference>
<dbReference type="EMBL" id="CP051180">
    <property type="protein sequence ID" value="QIZ76357.1"/>
    <property type="molecule type" value="Genomic_DNA"/>
</dbReference>
<evidence type="ECO:0000256" key="1">
    <source>
        <dbReference type="ARBA" id="ARBA00000085"/>
    </source>
</evidence>
<dbReference type="Proteomes" id="UP000501602">
    <property type="component" value="Chromosome"/>
</dbReference>
<dbReference type="Gene3D" id="3.30.565.10">
    <property type="entry name" value="Histidine kinase-like ATPase, C-terminal domain"/>
    <property type="match status" value="1"/>
</dbReference>
<dbReference type="InterPro" id="IPR003661">
    <property type="entry name" value="HisK_dim/P_dom"/>
</dbReference>
<dbReference type="GO" id="GO:0000155">
    <property type="term" value="F:phosphorelay sensor kinase activity"/>
    <property type="evidence" value="ECO:0007669"/>
    <property type="project" value="InterPro"/>
</dbReference>
<dbReference type="InterPro" id="IPR036097">
    <property type="entry name" value="HisK_dim/P_sf"/>
</dbReference>
<proteinExistence type="predicted"/>
<dbReference type="SUPFAM" id="SSF47384">
    <property type="entry name" value="Homodimeric domain of signal transducing histidine kinase"/>
    <property type="match status" value="1"/>
</dbReference>
<gene>
    <name evidence="5" type="ORF">HER31_05485</name>
</gene>
<feature type="domain" description="Histidine kinase" evidence="4">
    <location>
        <begin position="68"/>
        <end position="315"/>
    </location>
</feature>
<dbReference type="PANTHER" id="PTHR43065:SF50">
    <property type="entry name" value="HISTIDINE KINASE"/>
    <property type="match status" value="1"/>
</dbReference>
<dbReference type="PANTHER" id="PTHR43065">
    <property type="entry name" value="SENSOR HISTIDINE KINASE"/>
    <property type="match status" value="1"/>
</dbReference>
<dbReference type="Pfam" id="PF02518">
    <property type="entry name" value="HATPase_c"/>
    <property type="match status" value="1"/>
</dbReference>
<evidence type="ECO:0000256" key="2">
    <source>
        <dbReference type="ARBA" id="ARBA00012438"/>
    </source>
</evidence>
<evidence type="ECO:0000259" key="4">
    <source>
        <dbReference type="PROSITE" id="PS50109"/>
    </source>
</evidence>
<evidence type="ECO:0000313" key="6">
    <source>
        <dbReference type="Proteomes" id="UP000501602"/>
    </source>
</evidence>
<dbReference type="InterPro" id="IPR036890">
    <property type="entry name" value="HATPase_C_sf"/>
</dbReference>
<dbReference type="KEGG" id="fes:HER31_05485"/>
<name>A0A6H1UB97_9GAMM</name>
<comment type="catalytic activity">
    <reaction evidence="1">
        <text>ATP + protein L-histidine = ADP + protein N-phospho-L-histidine.</text>
        <dbReference type="EC" id="2.7.13.3"/>
    </reaction>
</comment>
<protein>
    <recommendedName>
        <fullName evidence="2">histidine kinase</fullName>
        <ecNumber evidence="2">2.7.13.3</ecNumber>
    </recommendedName>
</protein>